<reference evidence="3 4" key="1">
    <citation type="submission" date="2015-07" db="EMBL/GenBank/DDBJ databases">
        <title>Draft genome sequence of a diazotrophic, plant growth-promoting rhizobacterium of the Pseudomonas syringae complex.</title>
        <authorList>
            <person name="Patten C.L."/>
            <person name="Jeong H."/>
        </authorList>
    </citation>
    <scope>NUCLEOTIDE SEQUENCE [LARGE SCALE GENOMIC DNA]</scope>
    <source>
        <strain evidence="3 4">GR12-2</strain>
    </source>
</reference>
<evidence type="ECO:0000256" key="1">
    <source>
        <dbReference type="SAM" id="SignalP"/>
    </source>
</evidence>
<dbReference type="EMBL" id="LGSI01000007">
    <property type="protein sequence ID" value="OCR26682.1"/>
    <property type="molecule type" value="Genomic_DNA"/>
</dbReference>
<keyword evidence="3" id="KW-0808">Transferase</keyword>
<dbReference type="AlphaFoldDB" id="A0A1C7Z9D0"/>
<organism evidence="3 4">
    <name type="scientific">Pseudomonas syringae</name>
    <dbReference type="NCBI Taxonomy" id="317"/>
    <lineage>
        <taxon>Bacteria</taxon>
        <taxon>Pseudomonadati</taxon>
        <taxon>Pseudomonadota</taxon>
        <taxon>Gammaproteobacteria</taxon>
        <taxon>Pseudomonadales</taxon>
        <taxon>Pseudomonadaceae</taxon>
        <taxon>Pseudomonas</taxon>
    </lineage>
</organism>
<dbReference type="PATRIC" id="fig|317.243.peg.2863"/>
<dbReference type="Pfam" id="PF14467">
    <property type="entry name" value="DUF4426"/>
    <property type="match status" value="1"/>
</dbReference>
<dbReference type="RefSeq" id="WP_065831734.1">
    <property type="nucleotide sequence ID" value="NZ_LGSI01000007.1"/>
</dbReference>
<dbReference type="InterPro" id="IPR025218">
    <property type="entry name" value="DUF4426"/>
</dbReference>
<sequence>MRRLAVFLCTLCLALPLMAADYAKPERQEQFGELTVHYNAFGSSVLQPAIAEATGLIRSKDQGVLNIAAAKAGKTIPANVTGNVKDLTGREKNLTFKQINDKGAVYYIAQFALDPGPSATYTFTVNVKAGNDDAHSFSFNQDIYSGDK</sequence>
<keyword evidence="1" id="KW-0732">Signal</keyword>
<feature type="signal peptide" evidence="1">
    <location>
        <begin position="1"/>
        <end position="19"/>
    </location>
</feature>
<name>A0A1C7Z9D0_PSESX</name>
<evidence type="ECO:0000313" key="4">
    <source>
        <dbReference type="Proteomes" id="UP000093104"/>
    </source>
</evidence>
<evidence type="ECO:0000259" key="2">
    <source>
        <dbReference type="Pfam" id="PF14467"/>
    </source>
</evidence>
<comment type="caution">
    <text evidence="3">The sequence shown here is derived from an EMBL/GenBank/DDBJ whole genome shotgun (WGS) entry which is preliminary data.</text>
</comment>
<accession>A0A1C7Z9D0</accession>
<evidence type="ECO:0000313" key="3">
    <source>
        <dbReference type="EMBL" id="OCR26682.1"/>
    </source>
</evidence>
<protein>
    <submittedName>
        <fullName evidence="3">Homoserine acetyltransferase</fullName>
    </submittedName>
</protein>
<proteinExistence type="predicted"/>
<dbReference type="Gene3D" id="2.60.40.3340">
    <property type="entry name" value="Domain of unknown function DUF4426"/>
    <property type="match status" value="1"/>
</dbReference>
<dbReference type="OrthoDB" id="8563353at2"/>
<dbReference type="Proteomes" id="UP000093104">
    <property type="component" value="Unassembled WGS sequence"/>
</dbReference>
<gene>
    <name evidence="3" type="ORF">AFK24_02455</name>
</gene>
<feature type="chain" id="PRO_5008892291" evidence="1">
    <location>
        <begin position="20"/>
        <end position="148"/>
    </location>
</feature>
<dbReference type="GO" id="GO:0016740">
    <property type="term" value="F:transferase activity"/>
    <property type="evidence" value="ECO:0007669"/>
    <property type="project" value="UniProtKB-KW"/>
</dbReference>
<feature type="domain" description="DUF4426" evidence="2">
    <location>
        <begin position="29"/>
        <end position="144"/>
    </location>
</feature>